<dbReference type="AlphaFoldDB" id="A0A8J9ZJE1"/>
<feature type="transmembrane region" description="Helical" evidence="2">
    <location>
        <begin position="154"/>
        <end position="177"/>
    </location>
</feature>
<dbReference type="PANTHER" id="PTHR11328">
    <property type="entry name" value="MAJOR FACILITATOR SUPERFAMILY DOMAIN-CONTAINING PROTEIN"/>
    <property type="match status" value="1"/>
</dbReference>
<evidence type="ECO:0000313" key="4">
    <source>
        <dbReference type="Proteomes" id="UP000838412"/>
    </source>
</evidence>
<dbReference type="Gene3D" id="1.20.1250.20">
    <property type="entry name" value="MFS general substrate transporter like domains"/>
    <property type="match status" value="2"/>
</dbReference>
<evidence type="ECO:0000313" key="3">
    <source>
        <dbReference type="EMBL" id="CAH1254518.1"/>
    </source>
</evidence>
<dbReference type="InterPro" id="IPR036259">
    <property type="entry name" value="MFS_trans_sf"/>
</dbReference>
<feature type="transmembrane region" description="Helical" evidence="2">
    <location>
        <begin position="438"/>
        <end position="463"/>
    </location>
</feature>
<accession>A0A8J9ZJE1</accession>
<gene>
    <name evidence="3" type="primary">MFSD2A</name>
    <name evidence="3" type="ORF">BLAG_LOCUS13902</name>
</gene>
<dbReference type="Pfam" id="PF13347">
    <property type="entry name" value="MFS_2"/>
    <property type="match status" value="1"/>
</dbReference>
<dbReference type="InterPro" id="IPR039672">
    <property type="entry name" value="MFS_2"/>
</dbReference>
<feature type="transmembrane region" description="Helical" evidence="2">
    <location>
        <begin position="84"/>
        <end position="102"/>
    </location>
</feature>
<feature type="transmembrane region" description="Helical" evidence="2">
    <location>
        <begin position="353"/>
        <end position="375"/>
    </location>
</feature>
<dbReference type="OrthoDB" id="28755at2759"/>
<sequence length="502" mass="55372">MSKENPKPLRFWNYLCYGLSAVGWNITLGAIGLFFPVFILEVAQITPAQNSILTTTVAVLSTVSGFFVGFLVDATNTRWGKLKPWILLTMLPGAACYFFMWFSPDIVSPTGKLMWYLFFYGGYQVIMAGFLNARSALVMYATQEPRERDILNTYSSAFGITASLLGLLLQQGTFALFHADLGYNPCGNGTHNGTGHGSTRDTEKTAFMVVAAVRTGIFVLCGLAAVFGVPEKKDIKREQRSLFVVGDIKDLVRHRPLLTMAIISTLLTLGINTKGTYCALMLQYTFNLSDQMIYIMIVYVVTEAAGTFLWNVVIRRIGRTKAACLGILVFLLPHNAAILIATRDLLGTALLPFLYVVSVWGGIGEGCIVLALSILQTDVIDDFELKTGNKMASIFYSLWSSLSGIVNAISAAIFNWILQLANYNADDCVQPGSVKQVLRYISTGTPLAAYTIALMFLIWLYPITEESRMRTKMALSARRTAAVDERRALLNNTDAVSVQERI</sequence>
<feature type="transmembrane region" description="Helical" evidence="2">
    <location>
        <begin position="206"/>
        <end position="230"/>
    </location>
</feature>
<dbReference type="GO" id="GO:0005886">
    <property type="term" value="C:plasma membrane"/>
    <property type="evidence" value="ECO:0007669"/>
    <property type="project" value="TreeGrafter"/>
</dbReference>
<feature type="transmembrane region" description="Helical" evidence="2">
    <location>
        <begin position="291"/>
        <end position="310"/>
    </location>
</feature>
<name>A0A8J9ZJE1_BRALA</name>
<organism evidence="3 4">
    <name type="scientific">Branchiostoma lanceolatum</name>
    <name type="common">Common lancelet</name>
    <name type="synonym">Amphioxus lanceolatum</name>
    <dbReference type="NCBI Taxonomy" id="7740"/>
    <lineage>
        <taxon>Eukaryota</taxon>
        <taxon>Metazoa</taxon>
        <taxon>Chordata</taxon>
        <taxon>Cephalochordata</taxon>
        <taxon>Leptocardii</taxon>
        <taxon>Amphioxiformes</taxon>
        <taxon>Branchiostomatidae</taxon>
        <taxon>Branchiostoma</taxon>
    </lineage>
</organism>
<proteinExistence type="inferred from homology"/>
<feature type="transmembrane region" description="Helical" evidence="2">
    <location>
        <begin position="51"/>
        <end position="72"/>
    </location>
</feature>
<dbReference type="GO" id="GO:0015293">
    <property type="term" value="F:symporter activity"/>
    <property type="evidence" value="ECO:0007669"/>
    <property type="project" value="InterPro"/>
</dbReference>
<protein>
    <submittedName>
        <fullName evidence="3">MFSD2A protein</fullName>
    </submittedName>
</protein>
<feature type="transmembrane region" description="Helical" evidence="2">
    <location>
        <begin position="322"/>
        <end position="341"/>
    </location>
</feature>
<dbReference type="SUPFAM" id="SSF103473">
    <property type="entry name" value="MFS general substrate transporter"/>
    <property type="match status" value="1"/>
</dbReference>
<reference evidence="3" key="1">
    <citation type="submission" date="2022-01" db="EMBL/GenBank/DDBJ databases">
        <authorList>
            <person name="Braso-Vives M."/>
        </authorList>
    </citation>
    <scope>NUCLEOTIDE SEQUENCE</scope>
</reference>
<evidence type="ECO:0000256" key="1">
    <source>
        <dbReference type="ARBA" id="ARBA00008335"/>
    </source>
</evidence>
<keyword evidence="4" id="KW-1185">Reference proteome</keyword>
<keyword evidence="2" id="KW-1133">Transmembrane helix</keyword>
<dbReference type="GO" id="GO:0008643">
    <property type="term" value="P:carbohydrate transport"/>
    <property type="evidence" value="ECO:0007669"/>
    <property type="project" value="InterPro"/>
</dbReference>
<comment type="similarity">
    <text evidence="1">Belongs to the major facilitator superfamily.</text>
</comment>
<feature type="transmembrane region" description="Helical" evidence="2">
    <location>
        <begin position="114"/>
        <end position="133"/>
    </location>
</feature>
<dbReference type="PANTHER" id="PTHR11328:SF24">
    <property type="entry name" value="MAJOR FACILITATOR SUPERFAMILY (MFS) PROFILE DOMAIN-CONTAINING PROTEIN"/>
    <property type="match status" value="1"/>
</dbReference>
<feature type="transmembrane region" description="Helical" evidence="2">
    <location>
        <begin position="251"/>
        <end position="271"/>
    </location>
</feature>
<feature type="transmembrane region" description="Helical" evidence="2">
    <location>
        <begin position="12"/>
        <end position="39"/>
    </location>
</feature>
<dbReference type="Proteomes" id="UP000838412">
    <property type="component" value="Chromosome 2"/>
</dbReference>
<dbReference type="EMBL" id="OV696687">
    <property type="protein sequence ID" value="CAH1254518.1"/>
    <property type="molecule type" value="Genomic_DNA"/>
</dbReference>
<feature type="transmembrane region" description="Helical" evidence="2">
    <location>
        <begin position="396"/>
        <end position="418"/>
    </location>
</feature>
<keyword evidence="2" id="KW-0812">Transmembrane</keyword>
<evidence type="ECO:0000256" key="2">
    <source>
        <dbReference type="SAM" id="Phobius"/>
    </source>
</evidence>
<keyword evidence="2" id="KW-0472">Membrane</keyword>